<dbReference type="AlphaFoldDB" id="A0A1Q9DPQ2"/>
<dbReference type="OrthoDB" id="446187at2759"/>
<protein>
    <submittedName>
        <fullName evidence="2">Bardet-Biedl syndrome 2 protein-like</fullName>
    </submittedName>
</protein>
<dbReference type="GO" id="GO:0034464">
    <property type="term" value="C:BBSome"/>
    <property type="evidence" value="ECO:0007669"/>
    <property type="project" value="InterPro"/>
</dbReference>
<dbReference type="PANTHER" id="PTHR32465:SF0">
    <property type="entry name" value="BARDET-BIEDL SYNDROME 2 PROTEIN"/>
    <property type="match status" value="1"/>
</dbReference>
<evidence type="ECO:0000259" key="1">
    <source>
        <dbReference type="Pfam" id="PF23353"/>
    </source>
</evidence>
<feature type="domain" description="BBS2 hairpin" evidence="1">
    <location>
        <begin position="206"/>
        <end position="261"/>
    </location>
</feature>
<accession>A0A1Q9DPQ2</accession>
<dbReference type="GO" id="GO:0016020">
    <property type="term" value="C:membrane"/>
    <property type="evidence" value="ECO:0007669"/>
    <property type="project" value="TreeGrafter"/>
</dbReference>
<dbReference type="Pfam" id="PF23353">
    <property type="entry name" value="BBS2_hp"/>
    <property type="match status" value="1"/>
</dbReference>
<name>A0A1Q9DPQ2_SYMMI</name>
<sequence length="324" mass="36752">MPDEGHGKSHLTTRRQEKADRMRVTFEAMQLVTGFVDPESAPSGHVMKGLLIVPGQHGRLDNIDEHGRWKEDEVFFYMGQERRHIKGETGRCLISWRKLRDEMPHVFRHFTVTSQPASNSDGIILPWVIKNQANQFPLSVWMRDAYGPAFTADTTKTLFMSHQVQSSIMPKMTSAMQLTDTDFSHAFKDLCGFLQVNELESSANFPSEMERFQQVLTRVDEYNAVRMKLTAEMADSANLVKALIVKAEDYRMLSDMQHLKKEGQTDGNEVVRGMVKGLVVHYARGVVSTSSPIFASAYLRLPITSRLFDAESHGNEGIVVRSRE</sequence>
<evidence type="ECO:0000313" key="3">
    <source>
        <dbReference type="Proteomes" id="UP000186817"/>
    </source>
</evidence>
<dbReference type="Proteomes" id="UP000186817">
    <property type="component" value="Unassembled WGS sequence"/>
</dbReference>
<reference evidence="2 3" key="1">
    <citation type="submission" date="2016-02" db="EMBL/GenBank/DDBJ databases">
        <title>Genome analysis of coral dinoflagellate symbionts highlights evolutionary adaptations to a symbiotic lifestyle.</title>
        <authorList>
            <person name="Aranda M."/>
            <person name="Li Y."/>
            <person name="Liew Y.J."/>
            <person name="Baumgarten S."/>
            <person name="Simakov O."/>
            <person name="Wilson M."/>
            <person name="Piel J."/>
            <person name="Ashoor H."/>
            <person name="Bougouffa S."/>
            <person name="Bajic V.B."/>
            <person name="Ryu T."/>
            <person name="Ravasi T."/>
            <person name="Bayer T."/>
            <person name="Micklem G."/>
            <person name="Kim H."/>
            <person name="Bhak J."/>
            <person name="Lajeunesse T.C."/>
            <person name="Voolstra C.R."/>
        </authorList>
    </citation>
    <scope>NUCLEOTIDE SEQUENCE [LARGE SCALE GENOMIC DNA]</scope>
    <source>
        <strain evidence="2 3">CCMP2467</strain>
    </source>
</reference>
<comment type="caution">
    <text evidence="2">The sequence shown here is derived from an EMBL/GenBank/DDBJ whole genome shotgun (WGS) entry which is preliminary data.</text>
</comment>
<dbReference type="GO" id="GO:0031514">
    <property type="term" value="C:motile cilium"/>
    <property type="evidence" value="ECO:0007669"/>
    <property type="project" value="TreeGrafter"/>
</dbReference>
<organism evidence="2 3">
    <name type="scientific">Symbiodinium microadriaticum</name>
    <name type="common">Dinoflagellate</name>
    <name type="synonym">Zooxanthella microadriatica</name>
    <dbReference type="NCBI Taxonomy" id="2951"/>
    <lineage>
        <taxon>Eukaryota</taxon>
        <taxon>Sar</taxon>
        <taxon>Alveolata</taxon>
        <taxon>Dinophyceae</taxon>
        <taxon>Suessiales</taxon>
        <taxon>Symbiodiniaceae</taxon>
        <taxon>Symbiodinium</taxon>
    </lineage>
</organism>
<dbReference type="InterPro" id="IPR016616">
    <property type="entry name" value="Bardet-Biedl_syndrome_2_prot"/>
</dbReference>
<dbReference type="EMBL" id="LSRX01000444">
    <property type="protein sequence ID" value="OLP97141.1"/>
    <property type="molecule type" value="Genomic_DNA"/>
</dbReference>
<dbReference type="InterPro" id="IPR055380">
    <property type="entry name" value="BBS2_hp_dom"/>
</dbReference>
<evidence type="ECO:0000313" key="2">
    <source>
        <dbReference type="EMBL" id="OLP97141.1"/>
    </source>
</evidence>
<gene>
    <name evidence="2" type="primary">Bbs2</name>
    <name evidence="2" type="ORF">AK812_SmicGene20555</name>
</gene>
<proteinExistence type="predicted"/>
<dbReference type="GO" id="GO:1905515">
    <property type="term" value="P:non-motile cilium assembly"/>
    <property type="evidence" value="ECO:0007669"/>
    <property type="project" value="InterPro"/>
</dbReference>
<keyword evidence="3" id="KW-1185">Reference proteome</keyword>
<dbReference type="GO" id="GO:0036064">
    <property type="term" value="C:ciliary basal body"/>
    <property type="evidence" value="ECO:0007669"/>
    <property type="project" value="TreeGrafter"/>
</dbReference>
<dbReference type="PANTHER" id="PTHR32465">
    <property type="entry name" value="BARDET-BIEDL SYNDROME 2 PROTEIN"/>
    <property type="match status" value="1"/>
</dbReference>